<sequence length="35" mass="3968">MAGGERMTAKIYAFKKGRTETYRKNEGIIFTVNGQ</sequence>
<gene>
    <name evidence="1" type="ORF">S06H3_08924</name>
</gene>
<feature type="non-terminal residue" evidence="1">
    <location>
        <position position="35"/>
    </location>
</feature>
<dbReference type="EMBL" id="BARV01003838">
    <property type="protein sequence ID" value="GAI12377.1"/>
    <property type="molecule type" value="Genomic_DNA"/>
</dbReference>
<dbReference type="AlphaFoldDB" id="X1KZ62"/>
<proteinExistence type="predicted"/>
<organism evidence="1">
    <name type="scientific">marine sediment metagenome</name>
    <dbReference type="NCBI Taxonomy" id="412755"/>
    <lineage>
        <taxon>unclassified sequences</taxon>
        <taxon>metagenomes</taxon>
        <taxon>ecological metagenomes</taxon>
    </lineage>
</organism>
<reference evidence="1" key="1">
    <citation type="journal article" date="2014" name="Front. Microbiol.">
        <title>High frequency of phylogenetically diverse reductive dehalogenase-homologous genes in deep subseafloor sedimentary metagenomes.</title>
        <authorList>
            <person name="Kawai M."/>
            <person name="Futagami T."/>
            <person name="Toyoda A."/>
            <person name="Takaki Y."/>
            <person name="Nishi S."/>
            <person name="Hori S."/>
            <person name="Arai W."/>
            <person name="Tsubouchi T."/>
            <person name="Morono Y."/>
            <person name="Uchiyama I."/>
            <person name="Ito T."/>
            <person name="Fujiyama A."/>
            <person name="Inagaki F."/>
            <person name="Takami H."/>
        </authorList>
    </citation>
    <scope>NUCLEOTIDE SEQUENCE</scope>
    <source>
        <strain evidence="1">Expedition CK06-06</strain>
    </source>
</reference>
<name>X1KZ62_9ZZZZ</name>
<evidence type="ECO:0000313" key="1">
    <source>
        <dbReference type="EMBL" id="GAI12377.1"/>
    </source>
</evidence>
<protein>
    <submittedName>
        <fullName evidence="1">Uncharacterized protein</fullName>
    </submittedName>
</protein>
<comment type="caution">
    <text evidence="1">The sequence shown here is derived from an EMBL/GenBank/DDBJ whole genome shotgun (WGS) entry which is preliminary data.</text>
</comment>
<accession>X1KZ62</accession>